<proteinExistence type="predicted"/>
<sequence>MTGASLRTIGAWMAVALIAAGCRSDAPSHTGDPALDADVRVSPTPAAVGEARVFVVATDADAPLAGGEVRVRAFRADAPEPIEAAWTPAPETPAGYGPVPLDFPDPGSWWVEAEITAGERRAVVRHPLSVVSGG</sequence>
<comment type="caution">
    <text evidence="1">The sequence shown here is derived from an EMBL/GenBank/DDBJ whole genome shotgun (WGS) entry which is preliminary data.</text>
</comment>
<name>A0ABU9E707_9BACT</name>
<dbReference type="EMBL" id="JBBHLI010000002">
    <property type="protein sequence ID" value="MEK9500454.1"/>
    <property type="molecule type" value="Genomic_DNA"/>
</dbReference>
<evidence type="ECO:0000313" key="1">
    <source>
        <dbReference type="EMBL" id="MEK9500454.1"/>
    </source>
</evidence>
<dbReference type="PROSITE" id="PS51257">
    <property type="entry name" value="PROKAR_LIPOPROTEIN"/>
    <property type="match status" value="1"/>
</dbReference>
<evidence type="ECO:0000313" key="2">
    <source>
        <dbReference type="Proteomes" id="UP001484239"/>
    </source>
</evidence>
<organism evidence="1 2">
    <name type="scientific">Gaopeijia maritima</name>
    <dbReference type="NCBI Taxonomy" id="3119007"/>
    <lineage>
        <taxon>Bacteria</taxon>
        <taxon>Pseudomonadati</taxon>
        <taxon>Gemmatimonadota</taxon>
        <taxon>Longimicrobiia</taxon>
        <taxon>Gaopeijiales</taxon>
        <taxon>Gaopeijiaceae</taxon>
        <taxon>Gaopeijia</taxon>
    </lineage>
</organism>
<dbReference type="Proteomes" id="UP001484239">
    <property type="component" value="Unassembled WGS sequence"/>
</dbReference>
<accession>A0ABU9E707</accession>
<protein>
    <recommendedName>
        <fullName evidence="3">YtkA-like domain-containing protein</fullName>
    </recommendedName>
</protein>
<reference evidence="1 2" key="1">
    <citation type="submission" date="2024-02" db="EMBL/GenBank/DDBJ databases">
        <title>A novel Gemmatimonadota bacterium.</title>
        <authorList>
            <person name="Du Z.-J."/>
            <person name="Ye Y.-Q."/>
        </authorList>
    </citation>
    <scope>NUCLEOTIDE SEQUENCE [LARGE SCALE GENOMIC DNA]</scope>
    <source>
        <strain evidence="1 2">DH-20</strain>
    </source>
</reference>
<evidence type="ECO:0008006" key="3">
    <source>
        <dbReference type="Google" id="ProtNLM"/>
    </source>
</evidence>
<gene>
    <name evidence="1" type="ORF">WI372_05655</name>
</gene>
<keyword evidence="2" id="KW-1185">Reference proteome</keyword>
<dbReference type="RefSeq" id="WP_405274874.1">
    <property type="nucleotide sequence ID" value="NZ_CP144380.1"/>
</dbReference>